<keyword evidence="1" id="KW-0812">Transmembrane</keyword>
<organism evidence="2">
    <name type="scientific">Cirrothauma magna</name>
    <dbReference type="NCBI Taxonomy" id="2932262"/>
    <lineage>
        <taxon>Eukaryota</taxon>
        <taxon>Metazoa</taxon>
        <taxon>Spiralia</taxon>
        <taxon>Lophotrochozoa</taxon>
        <taxon>Mollusca</taxon>
        <taxon>Cephalopoda</taxon>
        <taxon>Coleoidea</taxon>
        <taxon>Octopodiformes</taxon>
        <taxon>Octopoda</taxon>
        <taxon>Cirrata</taxon>
        <taxon>Cirroteuthidae</taxon>
        <taxon>Cirrothauma</taxon>
    </lineage>
</organism>
<proteinExistence type="predicted"/>
<geneLocation type="mitochondrion" evidence="2"/>
<feature type="transmembrane region" description="Helical" evidence="1">
    <location>
        <begin position="6"/>
        <end position="29"/>
    </location>
</feature>
<dbReference type="RefSeq" id="YP_010610672.1">
    <property type="nucleotide sequence ID" value="NC_069988.1"/>
</dbReference>
<keyword evidence="2" id="KW-0496">Mitochondrion</keyword>
<dbReference type="EMBL" id="ON367803">
    <property type="protein sequence ID" value="WAP91427.1"/>
    <property type="molecule type" value="Genomic_DNA"/>
</dbReference>
<keyword evidence="1" id="KW-1133">Transmembrane helix</keyword>
<sequence length="52" mass="6647">MPQLSPLNWMFLFLFFWFIMILNSSITWWNNKNLYKINIIKNNKKKLIKYYW</sequence>
<keyword evidence="1" id="KW-0472">Membrane</keyword>
<evidence type="ECO:0000256" key="1">
    <source>
        <dbReference type="SAM" id="Phobius"/>
    </source>
</evidence>
<gene>
    <name evidence="2" type="primary">ATP8</name>
</gene>
<dbReference type="GeneID" id="77651602"/>
<dbReference type="AlphaFoldDB" id="A0A9E9G9L5"/>
<evidence type="ECO:0000313" key="2">
    <source>
        <dbReference type="EMBL" id="WAP91427.1"/>
    </source>
</evidence>
<protein>
    <submittedName>
        <fullName evidence="2">ATP synthase F0 subunit 8</fullName>
    </submittedName>
</protein>
<reference evidence="2" key="1">
    <citation type="submission" date="2022-04" db="EMBL/GenBank/DDBJ databases">
        <title>Genome skimming elucidates the evolutionary history of Octopodiformes.</title>
        <authorList>
            <person name="Taite M."/>
            <person name="Fernandez-Alvarez F."/>
            <person name="Braid H."/>
            <person name="Bush S."/>
            <person name="Bolstad K."/>
            <person name="Drewery J."/>
            <person name="Mills S."/>
            <person name="Strugnell J."/>
            <person name="Vecchione M."/>
            <person name="Villanueva R."/>
            <person name="Voight J."/>
            <person name="Allcock A.L."/>
        </authorList>
    </citation>
    <scope>NUCLEOTIDE SEQUENCE</scope>
    <source>
        <strain evidence="2">A200026</strain>
    </source>
</reference>
<name>A0A9E9G9L5_9MOLL</name>
<accession>A0A9E9G9L5</accession>
<dbReference type="CTD" id="4509"/>